<organism evidence="1">
    <name type="scientific">Ophidiomyces ophidiicola</name>
    <dbReference type="NCBI Taxonomy" id="1387563"/>
    <lineage>
        <taxon>Eukaryota</taxon>
        <taxon>Fungi</taxon>
        <taxon>Dikarya</taxon>
        <taxon>Ascomycota</taxon>
        <taxon>Pezizomycotina</taxon>
        <taxon>Eurotiomycetes</taxon>
        <taxon>Eurotiomycetidae</taxon>
        <taxon>Onygenales</taxon>
        <taxon>Onygenaceae</taxon>
        <taxon>Ophidiomyces</taxon>
    </lineage>
</organism>
<name>A0ACB8V5A2_9EURO</name>
<dbReference type="EMBL" id="JALBCA010000004">
    <property type="protein sequence ID" value="KAI2392922.1"/>
    <property type="molecule type" value="Genomic_DNA"/>
</dbReference>
<comment type="caution">
    <text evidence="1">The sequence shown here is derived from an EMBL/GenBank/DDBJ whole genome shotgun (WGS) entry which is preliminary data.</text>
</comment>
<dbReference type="EC" id="3.2.1.113" evidence="1"/>
<reference evidence="1" key="1">
    <citation type="journal article" date="2022" name="bioRxiv">
        <title>Population genetic analysis of Ophidiomyces ophidiicola, the causative agent of snake fungal disease, indicates recent introductions to the USA.</title>
        <authorList>
            <person name="Ladner J.T."/>
            <person name="Palmer J.M."/>
            <person name="Ettinger C.L."/>
            <person name="Stajich J.E."/>
            <person name="Farrell T.M."/>
            <person name="Glorioso B.M."/>
            <person name="Lawson B."/>
            <person name="Price S.J."/>
            <person name="Stengle A.G."/>
            <person name="Grear D.A."/>
            <person name="Lorch J.M."/>
        </authorList>
    </citation>
    <scope>NUCLEOTIDE SEQUENCE</scope>
    <source>
        <strain evidence="1">NWHC 24266-5</strain>
    </source>
</reference>
<gene>
    <name evidence="1" type="primary">mns1B</name>
    <name evidence="1" type="ORF">LOY88_000387</name>
</gene>
<accession>A0ACB8V5A2</accession>
<sequence length="516" mass="57346">MKSISILAFCAAALPFFPSAVSLPTTVKQTPDSAGQSIETNQQRADAVKDAFKFAWDGYVKHAFPNDELRPVSNTAGNSRNGWGASAVDALSTAIIMELPEVIEKILDHIAKIDYSKTNTICSLFETTIRYLGGMISAYDLLKSTHSHLLSDPKKADVLLEQSKNLADLLKFGFDTKSGIPANGLNVSAQITDGGKTNGLATTGTLVLEWTRLSDLTGNPVYGELAQKGESHLLEPKPEFAEPFPGLVGRDLDIESGLFRDGLVSWGGGSDSFYEYLLKMFVYDEKRFGKYKDRWIAAAESTIKYLKSSPLSKPEMVFVAEYNNGTYHYNSGHLTCFDGGNFLLGGQVLNRQDFTDFGLQLVNGCRATYTATRTQIGPEGFSWDEKRVPEDQKEFFDRTGIFITASYYDLRPEVIESYYHAYRMTKDPKYQQWTWDAFVALNATTRTNTGFTAVADVNAPDGGRKLDNQESFLFAEVMKYAYMIYTNDAPWHVAGPGQKNQFVYNTEAHPVRVFSG</sequence>
<proteinExistence type="predicted"/>
<keyword evidence="1" id="KW-0378">Hydrolase</keyword>
<evidence type="ECO:0000313" key="1">
    <source>
        <dbReference type="EMBL" id="KAI2392922.1"/>
    </source>
</evidence>
<protein>
    <submittedName>
        <fullName evidence="1">Mannosyl-oligosaccharide alpha-1,2-mannosidase 1B</fullName>
        <ecNumber evidence="1">3.2.1.113</ecNumber>
    </submittedName>
</protein>
<keyword evidence="1" id="KW-0326">Glycosidase</keyword>